<name>A2SR66_METLZ</name>
<dbReference type="Proteomes" id="UP000000365">
    <property type="component" value="Chromosome"/>
</dbReference>
<dbReference type="EMBL" id="CP000559">
    <property type="protein sequence ID" value="ABN06822.1"/>
    <property type="molecule type" value="Genomic_DNA"/>
</dbReference>
<reference evidence="2 3" key="1">
    <citation type="journal article" date="2009" name="Stand. Genomic Sci.">
        <title>Complete genome sequence of Methanocorpusculum labreanum type strain Z.</title>
        <authorList>
            <person name="Anderson I.J."/>
            <person name="Sieprawska-Lupa M."/>
            <person name="Goltsman E."/>
            <person name="Lapidus A."/>
            <person name="Copeland A."/>
            <person name="Glavina Del Rio T."/>
            <person name="Tice H."/>
            <person name="Dalin E."/>
            <person name="Barry K."/>
            <person name="Pitluck S."/>
            <person name="Hauser L."/>
            <person name="Land M."/>
            <person name="Lucas S."/>
            <person name="Richardson P."/>
            <person name="Whitman W.B."/>
            <person name="Kyrpides N.C."/>
        </authorList>
    </citation>
    <scope>NUCLEOTIDE SEQUENCE [LARGE SCALE GENOMIC DNA]</scope>
    <source>
        <strain evidence="3">ATCC 43576 / DSM 4855 / Z</strain>
    </source>
</reference>
<sequence>MTADDFEIIEEEFPADELADLAFGMFTIFIEKHQESQGSFLFREVESGGDIDGLCQKLMQDFTTEYAPLADSLKRFGTAQEIADLYRFGEGIVPSKTVKSYWIQQDKPGTSSQAAGAEEAGKWLIFVGPEEVDAAWQKVRDATIEGRLGIGAKVSTAKENEDSHDDRKVIYVFTADWADEPDVMRVRAELKELGFVDRIGYKRNLDTYAGEYREKGKRVAYYSV</sequence>
<evidence type="ECO:0000256" key="1">
    <source>
        <dbReference type="ARBA" id="ARBA00010568"/>
    </source>
</evidence>
<evidence type="ECO:0000313" key="2">
    <source>
        <dbReference type="EMBL" id="ABN06822.1"/>
    </source>
</evidence>
<dbReference type="eggNOG" id="arCOG05313">
    <property type="taxonomic scope" value="Archaea"/>
</dbReference>
<dbReference type="STRING" id="410358.Mlab_0649"/>
<evidence type="ECO:0000313" key="3">
    <source>
        <dbReference type="Proteomes" id="UP000000365"/>
    </source>
</evidence>
<dbReference type="Pfam" id="PF08939">
    <property type="entry name" value="Bles03"/>
    <property type="match status" value="1"/>
</dbReference>
<dbReference type="Gene3D" id="3.30.760.10">
    <property type="entry name" value="RNA Cap, Translation Initiation Factor Eif4e"/>
    <property type="match status" value="1"/>
</dbReference>
<accession>A2SR66</accession>
<gene>
    <name evidence="2" type="ordered locus">Mlab_0649</name>
</gene>
<dbReference type="OrthoDB" id="109391at2157"/>
<comment type="similarity">
    <text evidence="1">Belongs to the UPF0696 family.</text>
</comment>
<evidence type="ECO:0008006" key="4">
    <source>
        <dbReference type="Google" id="ProtNLM"/>
    </source>
</evidence>
<dbReference type="PANTHER" id="PTHR31977:SF1">
    <property type="entry name" value="UPF0696 PROTEIN C11ORF68"/>
    <property type="match status" value="1"/>
</dbReference>
<dbReference type="GeneID" id="4794896"/>
<dbReference type="AlphaFoldDB" id="A2SR66"/>
<dbReference type="SUPFAM" id="SSF55418">
    <property type="entry name" value="eIF4e-like"/>
    <property type="match status" value="1"/>
</dbReference>
<dbReference type="InterPro" id="IPR015034">
    <property type="entry name" value="Bles03"/>
</dbReference>
<keyword evidence="3" id="KW-1185">Reference proteome</keyword>
<protein>
    <recommendedName>
        <fullName evidence="4">DUF1917 domain-containing protein</fullName>
    </recommendedName>
</protein>
<dbReference type="KEGG" id="mla:Mlab_0649"/>
<dbReference type="PANTHER" id="PTHR31977">
    <property type="entry name" value="UPF0696 PROTEIN C11ORF68"/>
    <property type="match status" value="1"/>
</dbReference>
<organism evidence="2 3">
    <name type="scientific">Methanocorpusculum labreanum (strain ATCC 43576 / DSM 4855 / Z)</name>
    <dbReference type="NCBI Taxonomy" id="410358"/>
    <lineage>
        <taxon>Archaea</taxon>
        <taxon>Methanobacteriati</taxon>
        <taxon>Methanobacteriota</taxon>
        <taxon>Stenosarchaea group</taxon>
        <taxon>Methanomicrobia</taxon>
        <taxon>Methanomicrobiales</taxon>
        <taxon>Methanocorpusculaceae</taxon>
        <taxon>Methanocorpusculum</taxon>
    </lineage>
</organism>
<dbReference type="InterPro" id="IPR023398">
    <property type="entry name" value="TIF_eIF4e-like"/>
</dbReference>
<dbReference type="HOGENOM" id="CLU_1275306_0_0_2"/>
<dbReference type="RefSeq" id="WP_011833023.1">
    <property type="nucleotide sequence ID" value="NC_008942.1"/>
</dbReference>
<proteinExistence type="inferred from homology"/>